<evidence type="ECO:0000313" key="1">
    <source>
        <dbReference type="EMBL" id="RAK87465.1"/>
    </source>
</evidence>
<sequence>MPGLKPKTEIKLRVNRLTDSQKLAVGGPLQCRRDGGIPRATNFVHKAICGFCIGMHDPQRFQDPESQISGSARLSDVDKTVTPDPMSVSVGRAHPWLSK</sequence>
<name>A0ACD1IB19_9EURO</name>
<reference evidence="1" key="1">
    <citation type="submission" date="2018-02" db="EMBL/GenBank/DDBJ databases">
        <title>The genomes of Aspergillus section Nigri reveals drivers in fungal speciation.</title>
        <authorList>
            <consortium name="DOE Joint Genome Institute"/>
            <person name="Vesth T.C."/>
            <person name="Nybo J."/>
            <person name="Theobald S."/>
            <person name="Brandl J."/>
            <person name="Frisvad J.C."/>
            <person name="Nielsen K.F."/>
            <person name="Lyhne E.K."/>
            <person name="Kogle M.E."/>
            <person name="Kuo A."/>
            <person name="Riley R."/>
            <person name="Clum A."/>
            <person name="Nolan M."/>
            <person name="Lipzen A."/>
            <person name="Salamov A."/>
            <person name="Henrissat B."/>
            <person name="Wiebenga A."/>
            <person name="De vries R.P."/>
            <person name="Grigoriev I.V."/>
            <person name="Mortensen U.H."/>
            <person name="Andersen M.R."/>
            <person name="Baker S.E."/>
        </authorList>
    </citation>
    <scope>NUCLEOTIDE SEQUENCE</scope>
    <source>
        <strain evidence="1">CBS 115574</strain>
    </source>
</reference>
<dbReference type="Proteomes" id="UP000249748">
    <property type="component" value="Unassembled WGS sequence"/>
</dbReference>
<organism evidence="1 2">
    <name type="scientific">Aspergillus costaricaensis CBS 115574</name>
    <dbReference type="NCBI Taxonomy" id="1448317"/>
    <lineage>
        <taxon>Eukaryota</taxon>
        <taxon>Fungi</taxon>
        <taxon>Dikarya</taxon>
        <taxon>Ascomycota</taxon>
        <taxon>Pezizomycotina</taxon>
        <taxon>Eurotiomycetes</taxon>
        <taxon>Eurotiomycetidae</taxon>
        <taxon>Eurotiales</taxon>
        <taxon>Aspergillaceae</taxon>
        <taxon>Aspergillus</taxon>
        <taxon>Aspergillus subgen. Circumdati</taxon>
    </lineage>
</organism>
<protein>
    <submittedName>
        <fullName evidence="1">Uncharacterized protein</fullName>
    </submittedName>
</protein>
<gene>
    <name evidence="1" type="ORF">BO79DRAFT_256515</name>
</gene>
<keyword evidence="2" id="KW-1185">Reference proteome</keyword>
<evidence type="ECO:0000313" key="2">
    <source>
        <dbReference type="Proteomes" id="UP000249748"/>
    </source>
</evidence>
<dbReference type="EMBL" id="KZ824555">
    <property type="protein sequence ID" value="RAK87465.1"/>
    <property type="molecule type" value="Genomic_DNA"/>
</dbReference>
<proteinExistence type="predicted"/>
<accession>A0ACD1IB19</accession>